<reference evidence="2 3" key="1">
    <citation type="submission" date="2015-10" db="EMBL/GenBank/DDBJ databases">
        <title>Draft genome sequence of Streptomyces griseoruber DSM 40281, type strain for the species Streptomyces griseoruber.</title>
        <authorList>
            <person name="Ruckert C."/>
            <person name="Winkler A."/>
            <person name="Kalinowski J."/>
            <person name="Kampfer P."/>
            <person name="Glaeser S."/>
        </authorList>
    </citation>
    <scope>NUCLEOTIDE SEQUENCE [LARGE SCALE GENOMIC DNA]</scope>
    <source>
        <strain evidence="2 3">DSM 40281</strain>
    </source>
</reference>
<evidence type="ECO:0000256" key="1">
    <source>
        <dbReference type="SAM" id="MobiDB-lite"/>
    </source>
</evidence>
<evidence type="ECO:0000313" key="2">
    <source>
        <dbReference type="EMBL" id="KUN82278.1"/>
    </source>
</evidence>
<dbReference type="Proteomes" id="UP000052982">
    <property type="component" value="Unassembled WGS sequence"/>
</dbReference>
<gene>
    <name evidence="2" type="ORF">AQJ64_19505</name>
</gene>
<organism evidence="2 3">
    <name type="scientific">Streptomyces griseoruber</name>
    <dbReference type="NCBI Taxonomy" id="1943"/>
    <lineage>
        <taxon>Bacteria</taxon>
        <taxon>Bacillati</taxon>
        <taxon>Actinomycetota</taxon>
        <taxon>Actinomycetes</taxon>
        <taxon>Kitasatosporales</taxon>
        <taxon>Streptomycetaceae</taxon>
        <taxon>Streptomyces</taxon>
    </lineage>
</organism>
<sequence length="111" mass="11338">MTSSPIASSPFSSRPAVSKRAGGHSFPDSASRTASPGPARPTAPAGVPGVHCTAAPPSEEPYPSTSRTPNRRSKAAASTTPASVPKPSRRAWSRSAGPGSVASRYWIARPT</sequence>
<proteinExistence type="predicted"/>
<feature type="region of interest" description="Disordered" evidence="1">
    <location>
        <begin position="1"/>
        <end position="111"/>
    </location>
</feature>
<comment type="caution">
    <text evidence="2">The sequence shown here is derived from an EMBL/GenBank/DDBJ whole genome shotgun (WGS) entry which is preliminary data.</text>
</comment>
<dbReference type="STRING" id="1943.AQJ64_19505"/>
<dbReference type="AlphaFoldDB" id="A0A101SY39"/>
<evidence type="ECO:0000313" key="3">
    <source>
        <dbReference type="Proteomes" id="UP000052982"/>
    </source>
</evidence>
<keyword evidence="3" id="KW-1185">Reference proteome</keyword>
<protein>
    <submittedName>
        <fullName evidence="2">Uncharacterized protein</fullName>
    </submittedName>
</protein>
<feature type="compositionally biased region" description="Low complexity" evidence="1">
    <location>
        <begin position="1"/>
        <end position="15"/>
    </location>
</feature>
<accession>A0A101SY39</accession>
<name>A0A101SY39_9ACTN</name>
<dbReference type="EMBL" id="LMWW01000032">
    <property type="protein sequence ID" value="KUN82278.1"/>
    <property type="molecule type" value="Genomic_DNA"/>
</dbReference>